<dbReference type="Proteomes" id="UP001215598">
    <property type="component" value="Unassembled WGS sequence"/>
</dbReference>
<comment type="caution">
    <text evidence="1">The sequence shown here is derived from an EMBL/GenBank/DDBJ whole genome shotgun (WGS) entry which is preliminary data.</text>
</comment>
<dbReference type="EMBL" id="JARKIB010000259">
    <property type="protein sequence ID" value="KAJ7718931.1"/>
    <property type="molecule type" value="Genomic_DNA"/>
</dbReference>
<keyword evidence="2" id="KW-1185">Reference proteome</keyword>
<dbReference type="SUPFAM" id="SSF56801">
    <property type="entry name" value="Acetyl-CoA synthetase-like"/>
    <property type="match status" value="1"/>
</dbReference>
<proteinExistence type="predicted"/>
<name>A0AAD7HER0_9AGAR</name>
<reference evidence="1" key="1">
    <citation type="submission" date="2023-03" db="EMBL/GenBank/DDBJ databases">
        <title>Massive genome expansion in bonnet fungi (Mycena s.s.) driven by repeated elements and novel gene families across ecological guilds.</title>
        <authorList>
            <consortium name="Lawrence Berkeley National Laboratory"/>
            <person name="Harder C.B."/>
            <person name="Miyauchi S."/>
            <person name="Viragh M."/>
            <person name="Kuo A."/>
            <person name="Thoen E."/>
            <person name="Andreopoulos B."/>
            <person name="Lu D."/>
            <person name="Skrede I."/>
            <person name="Drula E."/>
            <person name="Henrissat B."/>
            <person name="Morin E."/>
            <person name="Kohler A."/>
            <person name="Barry K."/>
            <person name="LaButti K."/>
            <person name="Morin E."/>
            <person name="Salamov A."/>
            <person name="Lipzen A."/>
            <person name="Mereny Z."/>
            <person name="Hegedus B."/>
            <person name="Baldrian P."/>
            <person name="Stursova M."/>
            <person name="Weitz H."/>
            <person name="Taylor A."/>
            <person name="Grigoriev I.V."/>
            <person name="Nagy L.G."/>
            <person name="Martin F."/>
            <person name="Kauserud H."/>
        </authorList>
    </citation>
    <scope>NUCLEOTIDE SEQUENCE</scope>
    <source>
        <strain evidence="1">CBHHK182m</strain>
    </source>
</reference>
<organism evidence="1 2">
    <name type="scientific">Mycena metata</name>
    <dbReference type="NCBI Taxonomy" id="1033252"/>
    <lineage>
        <taxon>Eukaryota</taxon>
        <taxon>Fungi</taxon>
        <taxon>Dikarya</taxon>
        <taxon>Basidiomycota</taxon>
        <taxon>Agaricomycotina</taxon>
        <taxon>Agaricomycetes</taxon>
        <taxon>Agaricomycetidae</taxon>
        <taxon>Agaricales</taxon>
        <taxon>Marasmiineae</taxon>
        <taxon>Mycenaceae</taxon>
        <taxon>Mycena</taxon>
    </lineage>
</organism>
<accession>A0AAD7HER0</accession>
<dbReference type="AlphaFoldDB" id="A0AAD7HER0"/>
<sequence length="211" mass="23847">MTPVGAACKTNKPGYYGKGSVEFSKPTNDIDGPTRRLAISADKLVTQPFAGIDTVYNVLQYVTKTHGTRDALGWRDIVDVHEEAKEVTKTVDGKKVKETKKWKYFQLSGYKYITYVQLKEQVDDIVRVLVDLGLATDDVFNIYAATSMDGNGIVASSYERTRELPHLSLFCVRVYCLSQLRISLVLWVYVEYGTRLLRCPSVCDYVHVHGY</sequence>
<evidence type="ECO:0000313" key="1">
    <source>
        <dbReference type="EMBL" id="KAJ7718931.1"/>
    </source>
</evidence>
<protein>
    <submittedName>
        <fullName evidence="1">Uncharacterized protein</fullName>
    </submittedName>
</protein>
<evidence type="ECO:0000313" key="2">
    <source>
        <dbReference type="Proteomes" id="UP001215598"/>
    </source>
</evidence>
<gene>
    <name evidence="1" type="ORF">B0H16DRAFT_1897443</name>
</gene>